<evidence type="ECO:0000256" key="4">
    <source>
        <dbReference type="ARBA" id="ARBA00022723"/>
    </source>
</evidence>
<evidence type="ECO:0000256" key="8">
    <source>
        <dbReference type="ARBA" id="ARBA00052241"/>
    </source>
</evidence>
<evidence type="ECO:0000256" key="6">
    <source>
        <dbReference type="ARBA" id="ARBA00022840"/>
    </source>
</evidence>
<gene>
    <name evidence="10" type="primary">sucC</name>
    <name evidence="12" type="ORF">Amme_083_038</name>
</gene>
<dbReference type="FunFam" id="3.40.50.261:FF:000001">
    <property type="entry name" value="Succinate--CoA ligase [ADP-forming] subunit beta"/>
    <property type="match status" value="1"/>
</dbReference>
<proteinExistence type="inferred from homology"/>
<dbReference type="PANTHER" id="PTHR11815:SF10">
    <property type="entry name" value="SUCCINATE--COA LIGASE [GDP-FORMING] SUBUNIT BETA, MITOCHONDRIAL"/>
    <property type="match status" value="1"/>
</dbReference>
<dbReference type="GO" id="GO:0042709">
    <property type="term" value="C:succinate-CoA ligase complex"/>
    <property type="evidence" value="ECO:0007669"/>
    <property type="project" value="TreeGrafter"/>
</dbReference>
<dbReference type="NCBIfam" id="NF001913">
    <property type="entry name" value="PRK00696.1"/>
    <property type="match status" value="1"/>
</dbReference>
<dbReference type="SUPFAM" id="SSF56059">
    <property type="entry name" value="Glutathione synthetase ATP-binding domain-like"/>
    <property type="match status" value="1"/>
</dbReference>
<evidence type="ECO:0000256" key="10">
    <source>
        <dbReference type="HAMAP-Rule" id="MF_00558"/>
    </source>
</evidence>
<keyword evidence="3 10" id="KW-0436">Ligase</keyword>
<dbReference type="Pfam" id="PF00549">
    <property type="entry name" value="Ligase_CoA"/>
    <property type="match status" value="1"/>
</dbReference>
<dbReference type="PROSITE" id="PS01217">
    <property type="entry name" value="SUCCINYL_COA_LIG_3"/>
    <property type="match status" value="1"/>
</dbReference>
<feature type="binding site" evidence="10">
    <location>
        <position position="46"/>
    </location>
    <ligand>
        <name>ATP</name>
        <dbReference type="ChEBI" id="CHEBI:30616"/>
    </ligand>
</feature>
<feature type="binding site" evidence="10">
    <location>
        <position position="207"/>
    </location>
    <ligand>
        <name>Mg(2+)</name>
        <dbReference type="ChEBI" id="CHEBI:18420"/>
    </ligand>
</feature>
<dbReference type="OrthoDB" id="9802602at2"/>
<comment type="catalytic activity">
    <reaction evidence="10">
        <text>succinate + ATP + CoA = succinyl-CoA + ADP + phosphate</text>
        <dbReference type="Rhea" id="RHEA:17661"/>
        <dbReference type="ChEBI" id="CHEBI:30031"/>
        <dbReference type="ChEBI" id="CHEBI:30616"/>
        <dbReference type="ChEBI" id="CHEBI:43474"/>
        <dbReference type="ChEBI" id="CHEBI:57287"/>
        <dbReference type="ChEBI" id="CHEBI:57292"/>
        <dbReference type="ChEBI" id="CHEBI:456216"/>
        <dbReference type="EC" id="6.2.1.5"/>
    </reaction>
</comment>
<dbReference type="GO" id="GO:0006099">
    <property type="term" value="P:tricarboxylic acid cycle"/>
    <property type="evidence" value="ECO:0007669"/>
    <property type="project" value="UniProtKB-UniRule"/>
</dbReference>
<evidence type="ECO:0000256" key="3">
    <source>
        <dbReference type="ARBA" id="ARBA00022598"/>
    </source>
</evidence>
<keyword evidence="7 10" id="KW-0460">Magnesium</keyword>
<dbReference type="Pfam" id="PF08442">
    <property type="entry name" value="ATP-grasp_2"/>
    <property type="match status" value="1"/>
</dbReference>
<dbReference type="GO" id="GO:0050074">
    <property type="term" value="F:malate-CoA ligase activity"/>
    <property type="evidence" value="ECO:0007669"/>
    <property type="project" value="UniProtKB-EC"/>
</dbReference>
<evidence type="ECO:0000259" key="11">
    <source>
        <dbReference type="PROSITE" id="PS50975"/>
    </source>
</evidence>
<evidence type="ECO:0000256" key="5">
    <source>
        <dbReference type="ARBA" id="ARBA00022741"/>
    </source>
</evidence>
<evidence type="ECO:0000256" key="1">
    <source>
        <dbReference type="ARBA" id="ARBA00009182"/>
    </source>
</evidence>
<keyword evidence="4 10" id="KW-0479">Metal-binding</keyword>
<feature type="binding site" evidence="10">
    <location>
        <begin position="329"/>
        <end position="331"/>
    </location>
    <ligand>
        <name>substrate</name>
        <note>ligand shared with subunit alpha</note>
    </ligand>
</feature>
<dbReference type="FunFam" id="3.30.470.20:FF:000002">
    <property type="entry name" value="Succinate--CoA ligase [ADP-forming] subunit beta"/>
    <property type="match status" value="1"/>
</dbReference>
<name>A0A023D6T8_ACIMT</name>
<feature type="binding site" evidence="10">
    <location>
        <position position="272"/>
    </location>
    <ligand>
        <name>substrate</name>
        <note>ligand shared with subunit alpha</note>
    </ligand>
</feature>
<keyword evidence="13" id="KW-1185">Reference proteome</keyword>
<evidence type="ECO:0000313" key="12">
    <source>
        <dbReference type="EMBL" id="GAJ29863.1"/>
    </source>
</evidence>
<dbReference type="InterPro" id="IPR017866">
    <property type="entry name" value="Succ-CoA_synthase_bsu_CS"/>
</dbReference>
<dbReference type="GO" id="GO:0005524">
    <property type="term" value="F:ATP binding"/>
    <property type="evidence" value="ECO:0007669"/>
    <property type="project" value="UniProtKB-UniRule"/>
</dbReference>
<dbReference type="NCBIfam" id="TIGR01016">
    <property type="entry name" value="sucCoAbeta"/>
    <property type="match status" value="1"/>
</dbReference>
<sequence>MNIHEYQAKDLLRSFGVPVPPGVAVGSPAEAREAARQLDSGVVVVKAQIHAGGRGAGRYVGEPACGGVRLVKTPEDAQHAAFEMLDRVLVTKQTGPEGRLVRKLYIEAGSAIEHEYYLSILLDREARRIVIVASSEGGMSIEDVAAEKPESIHKSWIDPTIGLSDHQSRDLAVKLGFTGKQIAAFAAIVRSAYTAFTTLDASLLEVNPLALTKDGALVVLDAKMSFDENGLFRHANVRALRDPDEEDPREQEAARFGLSYVGLDGTIGCMVNGAGLAMATMDIINSEGESPANFLDVGGGASREKVAAAFRILLADPNVEGVLVNIFGGIMRCDIIAEAVVSASREVGLHVPLVVRLAGTNVEEGMALIENSGLDVTVASDLADAARKIVAAVRARRAA</sequence>
<dbReference type="PANTHER" id="PTHR11815">
    <property type="entry name" value="SUCCINYL-COA SYNTHETASE BETA CHAIN"/>
    <property type="match status" value="1"/>
</dbReference>
<dbReference type="EMBL" id="BAND01000083">
    <property type="protein sequence ID" value="GAJ29863.1"/>
    <property type="molecule type" value="Genomic_DNA"/>
</dbReference>
<dbReference type="EC" id="6.2.1.5" evidence="10"/>
<evidence type="ECO:0000256" key="9">
    <source>
        <dbReference type="ARBA" id="ARBA00060690"/>
    </source>
</evidence>
<feature type="domain" description="ATP-grasp" evidence="11">
    <location>
        <begin position="9"/>
        <end position="237"/>
    </location>
</feature>
<evidence type="ECO:0000256" key="7">
    <source>
        <dbReference type="ARBA" id="ARBA00022842"/>
    </source>
</evidence>
<comment type="function">
    <text evidence="10">Succinyl-CoA synthetase functions in the citric acid cycle (TCA), coupling the hydrolysis of succinyl-CoA to the synthesis of either ATP or GTP and thus represents the only step of substrate-level phosphorylation in the TCA. The beta subunit provides nucleotide specificity of the enzyme and binds the substrate succinate, while the binding sites for coenzyme A and phosphate are found in the alpha subunit.</text>
</comment>
<feature type="binding site" evidence="10">
    <location>
        <position position="221"/>
    </location>
    <ligand>
        <name>Mg(2+)</name>
        <dbReference type="ChEBI" id="CHEBI:18420"/>
    </ligand>
</feature>
<comment type="caution">
    <text evidence="12">The sequence shown here is derived from an EMBL/GenBank/DDBJ whole genome shotgun (WGS) entry which is preliminary data.</text>
</comment>
<keyword evidence="5 10" id="KW-0547">Nucleotide-binding</keyword>
<reference evidence="12 13" key="2">
    <citation type="journal article" date="2014" name="FEMS Microbiol. Lett.">
        <title>Draft genomic DNA sequence of the facultatively methylotrophic bacterium Acidomonas methanolica type strain MB58.</title>
        <authorList>
            <person name="Higashiura N."/>
            <person name="Hadano H."/>
            <person name="Hirakawa H."/>
            <person name="Matsutani M."/>
            <person name="Takabe S."/>
            <person name="Matsushita K."/>
            <person name="Azuma Y."/>
        </authorList>
    </citation>
    <scope>NUCLEOTIDE SEQUENCE [LARGE SCALE GENOMIC DNA]</scope>
    <source>
        <strain evidence="12 13">MB58</strain>
    </source>
</reference>
<dbReference type="AlphaFoldDB" id="A0A023D6T8"/>
<comment type="catalytic activity">
    <reaction evidence="8">
        <text>(S)-malate + ATP + CoA = (S)-malyl-CoA + ADP + phosphate</text>
        <dbReference type="Rhea" id="RHEA:26193"/>
        <dbReference type="ChEBI" id="CHEBI:15589"/>
        <dbReference type="ChEBI" id="CHEBI:30616"/>
        <dbReference type="ChEBI" id="CHEBI:43474"/>
        <dbReference type="ChEBI" id="CHEBI:57287"/>
        <dbReference type="ChEBI" id="CHEBI:57317"/>
        <dbReference type="ChEBI" id="CHEBI:456216"/>
        <dbReference type="EC" id="6.2.1.9"/>
    </reaction>
</comment>
<evidence type="ECO:0000256" key="2">
    <source>
        <dbReference type="ARBA" id="ARBA00022532"/>
    </source>
</evidence>
<dbReference type="FunFam" id="3.30.1490.20:FF:000002">
    <property type="entry name" value="Succinate--CoA ligase [ADP-forming] subunit beta"/>
    <property type="match status" value="1"/>
</dbReference>
<feature type="binding site" evidence="10">
    <location>
        <position position="110"/>
    </location>
    <ligand>
        <name>ATP</name>
        <dbReference type="ChEBI" id="CHEBI:30616"/>
    </ligand>
</feature>
<comment type="similarity">
    <text evidence="1 10">Belongs to the succinate/malate CoA ligase beta subunit family.</text>
</comment>
<dbReference type="PROSITE" id="PS50975">
    <property type="entry name" value="ATP_GRASP"/>
    <property type="match status" value="1"/>
</dbReference>
<dbReference type="Gene3D" id="3.30.1490.20">
    <property type="entry name" value="ATP-grasp fold, A domain"/>
    <property type="match status" value="1"/>
</dbReference>
<evidence type="ECO:0000313" key="13">
    <source>
        <dbReference type="Proteomes" id="UP000019760"/>
    </source>
</evidence>
<dbReference type="InterPro" id="IPR005809">
    <property type="entry name" value="Succ_CoA_ligase-like_bsu"/>
</dbReference>
<feature type="binding site" evidence="10">
    <location>
        <position position="107"/>
    </location>
    <ligand>
        <name>ATP</name>
        <dbReference type="ChEBI" id="CHEBI:30616"/>
    </ligand>
</feature>
<organism evidence="12 13">
    <name type="scientific">Acidomonas methanolica NBRC 104435</name>
    <dbReference type="NCBI Taxonomy" id="1231351"/>
    <lineage>
        <taxon>Bacteria</taxon>
        <taxon>Pseudomonadati</taxon>
        <taxon>Pseudomonadota</taxon>
        <taxon>Alphaproteobacteria</taxon>
        <taxon>Acetobacterales</taxon>
        <taxon>Acetobacteraceae</taxon>
        <taxon>Acidomonas</taxon>
    </lineage>
</organism>
<dbReference type="InterPro" id="IPR013815">
    <property type="entry name" value="ATP_grasp_subdomain_1"/>
</dbReference>
<dbReference type="Gene3D" id="3.40.50.261">
    <property type="entry name" value="Succinyl-CoA synthetase domains"/>
    <property type="match status" value="1"/>
</dbReference>
<dbReference type="InterPro" id="IPR013650">
    <property type="entry name" value="ATP-grasp_succ-CoA_synth-type"/>
</dbReference>
<dbReference type="PIRSF" id="PIRSF001554">
    <property type="entry name" value="SucCS_beta"/>
    <property type="match status" value="1"/>
</dbReference>
<comment type="cofactor">
    <cofactor evidence="10">
        <name>Mg(2+)</name>
        <dbReference type="ChEBI" id="CHEBI:18420"/>
    </cofactor>
    <text evidence="10">Binds 1 Mg(2+) ion per subunit.</text>
</comment>
<dbReference type="HAMAP" id="MF_00558">
    <property type="entry name" value="Succ_CoA_beta"/>
    <property type="match status" value="1"/>
</dbReference>
<dbReference type="InterPro" id="IPR016102">
    <property type="entry name" value="Succinyl-CoA_synth-like"/>
</dbReference>
<keyword evidence="6 10" id="KW-0067">ATP-binding</keyword>
<dbReference type="GO" id="GO:0000287">
    <property type="term" value="F:magnesium ion binding"/>
    <property type="evidence" value="ECO:0007669"/>
    <property type="project" value="UniProtKB-UniRule"/>
</dbReference>
<dbReference type="GO" id="GO:0004776">
    <property type="term" value="F:succinate-CoA ligase (GDP-forming) activity"/>
    <property type="evidence" value="ECO:0007669"/>
    <property type="project" value="RHEA"/>
</dbReference>
<dbReference type="RefSeq" id="WP_042060206.1">
    <property type="nucleotide sequence ID" value="NZ_BAND01000083.1"/>
</dbReference>
<dbReference type="InterPro" id="IPR011761">
    <property type="entry name" value="ATP-grasp"/>
</dbReference>
<comment type="subunit">
    <text evidence="10">Heterotetramer of two alpha and two beta subunits.</text>
</comment>
<dbReference type="Proteomes" id="UP000019760">
    <property type="component" value="Unassembled WGS sequence"/>
</dbReference>
<dbReference type="GO" id="GO:0005829">
    <property type="term" value="C:cytosol"/>
    <property type="evidence" value="ECO:0007669"/>
    <property type="project" value="TreeGrafter"/>
</dbReference>
<comment type="catalytic activity">
    <reaction evidence="10">
        <text>GTP + succinate + CoA = succinyl-CoA + GDP + phosphate</text>
        <dbReference type="Rhea" id="RHEA:22120"/>
        <dbReference type="ChEBI" id="CHEBI:30031"/>
        <dbReference type="ChEBI" id="CHEBI:37565"/>
        <dbReference type="ChEBI" id="CHEBI:43474"/>
        <dbReference type="ChEBI" id="CHEBI:57287"/>
        <dbReference type="ChEBI" id="CHEBI:57292"/>
        <dbReference type="ChEBI" id="CHEBI:58189"/>
    </reaction>
</comment>
<reference evidence="13" key="1">
    <citation type="journal article" date="2014" name="FEMS Microbiol. Lett.">
        <title>Draft Genomic DNA Sequence of the Facultatively Methylotrophic Bacterium Acidomonas methanolica type strain MB58.</title>
        <authorList>
            <person name="Higashiura N."/>
            <person name="Hadano H."/>
            <person name="Hirakawa H."/>
            <person name="Matsutani M."/>
            <person name="Takabe S."/>
            <person name="Matsushita K."/>
            <person name="Azuma Y."/>
        </authorList>
    </citation>
    <scope>NUCLEOTIDE SEQUENCE [LARGE SCALE GENOMIC DNA]</scope>
    <source>
        <strain evidence="13">MB58</strain>
    </source>
</reference>
<dbReference type="Gene3D" id="3.30.470.20">
    <property type="entry name" value="ATP-grasp fold, B domain"/>
    <property type="match status" value="1"/>
</dbReference>
<dbReference type="GO" id="GO:0006104">
    <property type="term" value="P:succinyl-CoA metabolic process"/>
    <property type="evidence" value="ECO:0007669"/>
    <property type="project" value="TreeGrafter"/>
</dbReference>
<feature type="binding site" evidence="10">
    <location>
        <position position="115"/>
    </location>
    <ligand>
        <name>ATP</name>
        <dbReference type="ChEBI" id="CHEBI:30616"/>
    </ligand>
</feature>
<comment type="pathway">
    <text evidence="9">One-carbon metabolism; formaldehyde assimilation via serine pathway.</text>
</comment>
<accession>A0A023D6T8</accession>
<comment type="pathway">
    <text evidence="10">Carbohydrate metabolism; tricarboxylic acid cycle; succinate from succinyl-CoA (ligase route): step 1/1.</text>
</comment>
<dbReference type="GO" id="GO:0004775">
    <property type="term" value="F:succinate-CoA ligase (ADP-forming) activity"/>
    <property type="evidence" value="ECO:0007669"/>
    <property type="project" value="UniProtKB-UniRule"/>
</dbReference>
<feature type="binding site" evidence="10">
    <location>
        <begin position="53"/>
        <end position="55"/>
    </location>
    <ligand>
        <name>ATP</name>
        <dbReference type="ChEBI" id="CHEBI:30616"/>
    </ligand>
</feature>
<keyword evidence="2 10" id="KW-0816">Tricarboxylic acid cycle</keyword>
<dbReference type="InterPro" id="IPR005811">
    <property type="entry name" value="SUCC_ACL_C"/>
</dbReference>
<dbReference type="SUPFAM" id="SSF52210">
    <property type="entry name" value="Succinyl-CoA synthetase domains"/>
    <property type="match status" value="1"/>
</dbReference>
<protein>
    <recommendedName>
        <fullName evidence="10">Succinate--CoA ligase [ADP-forming] subunit beta</fullName>
        <ecNumber evidence="10">6.2.1.5</ecNumber>
    </recommendedName>
    <alternativeName>
        <fullName evidence="10">Succinyl-CoA synthetase subunit beta</fullName>
        <shortName evidence="10">SCS-beta</shortName>
    </alternativeName>
</protein>
<dbReference type="UniPathway" id="UPA00223">
    <property type="reaction ID" value="UER00999"/>
</dbReference>